<dbReference type="EnsemblFungi" id="EJT70273">
    <property type="protein sequence ID" value="EJT70273"/>
    <property type="gene ID" value="GGTG_12446"/>
</dbReference>
<dbReference type="GeneID" id="20352904"/>
<accession>J3PG20</accession>
<evidence type="ECO:0000313" key="3">
    <source>
        <dbReference type="Proteomes" id="UP000006039"/>
    </source>
</evidence>
<evidence type="ECO:0000313" key="1">
    <source>
        <dbReference type="EMBL" id="EJT70273.1"/>
    </source>
</evidence>
<organism evidence="1">
    <name type="scientific">Gaeumannomyces tritici (strain R3-111a-1)</name>
    <name type="common">Wheat and barley take-all root rot fungus</name>
    <name type="synonym">Gaeumannomyces graminis var. tritici</name>
    <dbReference type="NCBI Taxonomy" id="644352"/>
    <lineage>
        <taxon>Eukaryota</taxon>
        <taxon>Fungi</taxon>
        <taxon>Dikarya</taxon>
        <taxon>Ascomycota</taxon>
        <taxon>Pezizomycotina</taxon>
        <taxon>Sordariomycetes</taxon>
        <taxon>Sordariomycetidae</taxon>
        <taxon>Magnaporthales</taxon>
        <taxon>Magnaporthaceae</taxon>
        <taxon>Gaeumannomyces</taxon>
    </lineage>
</organism>
<reference evidence="2" key="5">
    <citation type="submission" date="2018-04" db="UniProtKB">
        <authorList>
            <consortium name="EnsemblFungi"/>
        </authorList>
    </citation>
    <scope>IDENTIFICATION</scope>
    <source>
        <strain evidence="2">R3-111a-1</strain>
    </source>
</reference>
<dbReference type="VEuPathDB" id="FungiDB:GGTG_12446"/>
<name>J3PG20_GAET3</name>
<proteinExistence type="predicted"/>
<gene>
    <name evidence="2" type="primary">20352904</name>
    <name evidence="1" type="ORF">GGTG_12446</name>
</gene>
<dbReference type="EMBL" id="GL385402">
    <property type="protein sequence ID" value="EJT70273.1"/>
    <property type="molecule type" value="Genomic_DNA"/>
</dbReference>
<reference evidence="1" key="3">
    <citation type="submission" date="2010-09" db="EMBL/GenBank/DDBJ databases">
        <title>Annotation of Gaeumannomyces graminis var. tritici R3-111a-1.</title>
        <authorList>
            <consortium name="The Broad Institute Genome Sequencing Platform"/>
            <person name="Ma L.-J."/>
            <person name="Dead R."/>
            <person name="Young S.K."/>
            <person name="Zeng Q."/>
            <person name="Gargeya S."/>
            <person name="Fitzgerald M."/>
            <person name="Haas B."/>
            <person name="Abouelleil A."/>
            <person name="Alvarado L."/>
            <person name="Arachchi H.M."/>
            <person name="Berlin A."/>
            <person name="Brown A."/>
            <person name="Chapman S.B."/>
            <person name="Chen Z."/>
            <person name="Dunbar C."/>
            <person name="Freedman E."/>
            <person name="Gearin G."/>
            <person name="Gellesch M."/>
            <person name="Goldberg J."/>
            <person name="Griggs A."/>
            <person name="Gujja S."/>
            <person name="Heiman D."/>
            <person name="Howarth C."/>
            <person name="Larson L."/>
            <person name="Lui A."/>
            <person name="MacDonald P.J.P."/>
            <person name="Mehta T."/>
            <person name="Montmayeur A."/>
            <person name="Murphy C."/>
            <person name="Neiman D."/>
            <person name="Pearson M."/>
            <person name="Priest M."/>
            <person name="Roberts A."/>
            <person name="Saif S."/>
            <person name="Shea T."/>
            <person name="Shenoy N."/>
            <person name="Sisk P."/>
            <person name="Stolte C."/>
            <person name="Sykes S."/>
            <person name="Yandava C."/>
            <person name="Wortman J."/>
            <person name="Nusbaum C."/>
            <person name="Birren B."/>
        </authorList>
    </citation>
    <scope>NUCLEOTIDE SEQUENCE</scope>
    <source>
        <strain evidence="1">R3-111a-1</strain>
    </source>
</reference>
<evidence type="ECO:0000313" key="2">
    <source>
        <dbReference type="EnsemblFungi" id="EJT70273"/>
    </source>
</evidence>
<dbReference type="Proteomes" id="UP000006039">
    <property type="component" value="Unassembled WGS sequence"/>
</dbReference>
<dbReference type="AlphaFoldDB" id="J3PG20"/>
<protein>
    <submittedName>
        <fullName evidence="1 2">Uncharacterized protein</fullName>
    </submittedName>
</protein>
<dbReference type="RefSeq" id="XP_009228607.1">
    <property type="nucleotide sequence ID" value="XM_009230343.1"/>
</dbReference>
<sequence>MARSQPFENLKRYFGDVLSGWEPPYWIRVDGLPSNADLPSFFEIVQHGGDTETLWPSMRLIKAAKLCRLDSNLTGIDKSKLVTVKTDGRYHLFGRKRHRACRFEIAVVVAPADLKFETQVKGERFSKKPQVADGEV</sequence>
<dbReference type="HOGENOM" id="CLU_1875578_0_0_1"/>
<reference evidence="1" key="2">
    <citation type="submission" date="2010-07" db="EMBL/GenBank/DDBJ databases">
        <authorList>
            <consortium name="The Broad Institute Genome Sequencing Platform"/>
            <consortium name="Broad Institute Genome Sequencing Center for Infectious Disease"/>
            <person name="Ma L.-J."/>
            <person name="Dead R."/>
            <person name="Young S."/>
            <person name="Zeng Q."/>
            <person name="Koehrsen M."/>
            <person name="Alvarado L."/>
            <person name="Berlin A."/>
            <person name="Chapman S.B."/>
            <person name="Chen Z."/>
            <person name="Freedman E."/>
            <person name="Gellesch M."/>
            <person name="Goldberg J."/>
            <person name="Griggs A."/>
            <person name="Gujja S."/>
            <person name="Heilman E.R."/>
            <person name="Heiman D."/>
            <person name="Hepburn T."/>
            <person name="Howarth C."/>
            <person name="Jen D."/>
            <person name="Larson L."/>
            <person name="Mehta T."/>
            <person name="Neiman D."/>
            <person name="Pearson M."/>
            <person name="Roberts A."/>
            <person name="Saif S."/>
            <person name="Shea T."/>
            <person name="Shenoy N."/>
            <person name="Sisk P."/>
            <person name="Stolte C."/>
            <person name="Sykes S."/>
            <person name="Walk T."/>
            <person name="White J."/>
            <person name="Yandava C."/>
            <person name="Haas B."/>
            <person name="Nusbaum C."/>
            <person name="Birren B."/>
        </authorList>
    </citation>
    <scope>NUCLEOTIDE SEQUENCE</scope>
    <source>
        <strain evidence="1">R3-111a-1</strain>
    </source>
</reference>
<reference evidence="2" key="4">
    <citation type="journal article" date="2015" name="G3 (Bethesda)">
        <title>Genome sequences of three phytopathogenic species of the Magnaporthaceae family of fungi.</title>
        <authorList>
            <person name="Okagaki L.H."/>
            <person name="Nunes C.C."/>
            <person name="Sailsbery J."/>
            <person name="Clay B."/>
            <person name="Brown D."/>
            <person name="John T."/>
            <person name="Oh Y."/>
            <person name="Young N."/>
            <person name="Fitzgerald M."/>
            <person name="Haas B.J."/>
            <person name="Zeng Q."/>
            <person name="Young S."/>
            <person name="Adiconis X."/>
            <person name="Fan L."/>
            <person name="Levin J.Z."/>
            <person name="Mitchell T.K."/>
            <person name="Okubara P.A."/>
            <person name="Farman M.L."/>
            <person name="Kohn L.M."/>
            <person name="Birren B."/>
            <person name="Ma L.-J."/>
            <person name="Dean R.A."/>
        </authorList>
    </citation>
    <scope>NUCLEOTIDE SEQUENCE</scope>
    <source>
        <strain evidence="2">R3-111a-1</strain>
    </source>
</reference>
<keyword evidence="3" id="KW-1185">Reference proteome</keyword>
<reference evidence="3" key="1">
    <citation type="submission" date="2010-07" db="EMBL/GenBank/DDBJ databases">
        <title>The genome sequence of Gaeumannomyces graminis var. tritici strain R3-111a-1.</title>
        <authorList>
            <consortium name="The Broad Institute Genome Sequencing Platform"/>
            <person name="Ma L.-J."/>
            <person name="Dead R."/>
            <person name="Young S."/>
            <person name="Zeng Q."/>
            <person name="Koehrsen M."/>
            <person name="Alvarado L."/>
            <person name="Berlin A."/>
            <person name="Chapman S.B."/>
            <person name="Chen Z."/>
            <person name="Freedman E."/>
            <person name="Gellesch M."/>
            <person name="Goldberg J."/>
            <person name="Griggs A."/>
            <person name="Gujja S."/>
            <person name="Heilman E.R."/>
            <person name="Heiman D."/>
            <person name="Hepburn T."/>
            <person name="Howarth C."/>
            <person name="Jen D."/>
            <person name="Larson L."/>
            <person name="Mehta T."/>
            <person name="Neiman D."/>
            <person name="Pearson M."/>
            <person name="Roberts A."/>
            <person name="Saif S."/>
            <person name="Shea T."/>
            <person name="Shenoy N."/>
            <person name="Sisk P."/>
            <person name="Stolte C."/>
            <person name="Sykes S."/>
            <person name="Walk T."/>
            <person name="White J."/>
            <person name="Yandava C."/>
            <person name="Haas B."/>
            <person name="Nusbaum C."/>
            <person name="Birren B."/>
        </authorList>
    </citation>
    <scope>NUCLEOTIDE SEQUENCE [LARGE SCALE GENOMIC DNA]</scope>
    <source>
        <strain evidence="3">R3-111a-1</strain>
    </source>
</reference>